<dbReference type="GO" id="GO:0015627">
    <property type="term" value="C:type II protein secretion system complex"/>
    <property type="evidence" value="ECO:0007669"/>
    <property type="project" value="InterPro"/>
</dbReference>
<evidence type="ECO:0000256" key="4">
    <source>
        <dbReference type="ARBA" id="ARBA00022475"/>
    </source>
</evidence>
<dbReference type="GO" id="GO:0015628">
    <property type="term" value="P:protein secretion by the type II secretion system"/>
    <property type="evidence" value="ECO:0007669"/>
    <property type="project" value="InterPro"/>
</dbReference>
<dbReference type="SUPFAM" id="SSF54523">
    <property type="entry name" value="Pili subunits"/>
    <property type="match status" value="2"/>
</dbReference>
<dbReference type="InterPro" id="IPR045584">
    <property type="entry name" value="Pilin-like"/>
</dbReference>
<sequence>MMSSARGFTLIELLIAIAISAILAVGTLFLVQASRTTYQTLTVSNEYQSQLTRVIRTLTNDFTQWAPDRPVKDAFGDNQAAMHLDEVDGLSLTRNGWGLSQFVDLERSSLQRVQYRLAVPGSELCPWLDEEAENDKGGCLVRSHTLQLDDDGSLEWRHQTLLRPVKTMSFSFMARYDGETGEFDKWPPDVPFGQEGEPDLFAVEFTLTTGEGDAITRMVAVPRNPDPTTTGGNSGSNEESGGSGAD</sequence>
<evidence type="ECO:0000313" key="11">
    <source>
        <dbReference type="EMBL" id="GGX52022.1"/>
    </source>
</evidence>
<accession>A0A918N7W0</accession>
<keyword evidence="4" id="KW-1003">Cell membrane</keyword>
<dbReference type="AlphaFoldDB" id="A0A918N7W0"/>
<evidence type="ECO:0000256" key="9">
    <source>
        <dbReference type="ARBA" id="ARBA00023136"/>
    </source>
</evidence>
<protein>
    <recommendedName>
        <fullName evidence="3">Type II secretion system protein J</fullName>
    </recommendedName>
</protein>
<dbReference type="NCBIfam" id="TIGR02532">
    <property type="entry name" value="IV_pilin_GFxxxE"/>
    <property type="match status" value="1"/>
</dbReference>
<gene>
    <name evidence="11" type="ORF">GCM10007392_19180</name>
</gene>
<dbReference type="InterPro" id="IPR012902">
    <property type="entry name" value="N_methyl_site"/>
</dbReference>
<dbReference type="PANTHER" id="PTHR39583">
    <property type="entry name" value="TYPE II SECRETION SYSTEM PROTEIN J-RELATED"/>
    <property type="match status" value="1"/>
</dbReference>
<keyword evidence="7" id="KW-0812">Transmembrane</keyword>
<evidence type="ECO:0000256" key="1">
    <source>
        <dbReference type="ARBA" id="ARBA00004377"/>
    </source>
</evidence>
<organism evidence="11 12">
    <name type="scientific">Saccharospirillum salsuginis</name>
    <dbReference type="NCBI Taxonomy" id="418750"/>
    <lineage>
        <taxon>Bacteria</taxon>
        <taxon>Pseudomonadati</taxon>
        <taxon>Pseudomonadota</taxon>
        <taxon>Gammaproteobacteria</taxon>
        <taxon>Oceanospirillales</taxon>
        <taxon>Saccharospirillaceae</taxon>
        <taxon>Saccharospirillum</taxon>
    </lineage>
</organism>
<evidence type="ECO:0000313" key="12">
    <source>
        <dbReference type="Proteomes" id="UP000626148"/>
    </source>
</evidence>
<dbReference type="PROSITE" id="PS00409">
    <property type="entry name" value="PROKAR_NTER_METHYL"/>
    <property type="match status" value="1"/>
</dbReference>
<evidence type="ECO:0000256" key="5">
    <source>
        <dbReference type="ARBA" id="ARBA00022481"/>
    </source>
</evidence>
<evidence type="ECO:0000256" key="3">
    <source>
        <dbReference type="ARBA" id="ARBA00021539"/>
    </source>
</evidence>
<evidence type="ECO:0000256" key="10">
    <source>
        <dbReference type="SAM" id="MobiDB-lite"/>
    </source>
</evidence>
<evidence type="ECO:0000256" key="2">
    <source>
        <dbReference type="ARBA" id="ARBA00011084"/>
    </source>
</evidence>
<dbReference type="InterPro" id="IPR051621">
    <property type="entry name" value="T2SS_protein_J"/>
</dbReference>
<proteinExistence type="inferred from homology"/>
<dbReference type="Pfam" id="PF11612">
    <property type="entry name" value="T2SSJ"/>
    <property type="match status" value="1"/>
</dbReference>
<comment type="similarity">
    <text evidence="2">Belongs to the GSP J family.</text>
</comment>
<dbReference type="Pfam" id="PF07963">
    <property type="entry name" value="N_methyl"/>
    <property type="match status" value="1"/>
</dbReference>
<keyword evidence="8" id="KW-1133">Transmembrane helix</keyword>
<comment type="caution">
    <text evidence="11">The sequence shown here is derived from an EMBL/GenBank/DDBJ whole genome shotgun (WGS) entry which is preliminary data.</text>
</comment>
<reference evidence="11" key="2">
    <citation type="submission" date="2020-09" db="EMBL/GenBank/DDBJ databases">
        <authorList>
            <person name="Sun Q."/>
            <person name="Kim S."/>
        </authorList>
    </citation>
    <scope>NUCLEOTIDE SEQUENCE</scope>
    <source>
        <strain evidence="11">KCTC 22169</strain>
    </source>
</reference>
<keyword evidence="5" id="KW-0488">Methylation</keyword>
<evidence type="ECO:0000256" key="6">
    <source>
        <dbReference type="ARBA" id="ARBA00022519"/>
    </source>
</evidence>
<keyword evidence="6" id="KW-0997">Cell inner membrane</keyword>
<evidence type="ECO:0000256" key="8">
    <source>
        <dbReference type="ARBA" id="ARBA00022989"/>
    </source>
</evidence>
<dbReference type="EMBL" id="BMXR01000004">
    <property type="protein sequence ID" value="GGX52022.1"/>
    <property type="molecule type" value="Genomic_DNA"/>
</dbReference>
<name>A0A918N7W0_9GAMM</name>
<dbReference type="GO" id="GO:0005886">
    <property type="term" value="C:plasma membrane"/>
    <property type="evidence" value="ECO:0007669"/>
    <property type="project" value="UniProtKB-SubCell"/>
</dbReference>
<keyword evidence="9" id="KW-0472">Membrane</keyword>
<dbReference type="PANTHER" id="PTHR39583:SF2">
    <property type="entry name" value="TYPE II SECRETION SYSTEM PROTEIN J"/>
    <property type="match status" value="1"/>
</dbReference>
<dbReference type="Gene3D" id="3.10.610.10">
    <property type="entry name" value="GSPII I/J protein-like"/>
    <property type="match status" value="1"/>
</dbReference>
<evidence type="ECO:0000256" key="7">
    <source>
        <dbReference type="ARBA" id="ARBA00022692"/>
    </source>
</evidence>
<comment type="subcellular location">
    <subcellularLocation>
        <location evidence="1">Cell inner membrane</location>
        <topology evidence="1">Single-pass membrane protein</topology>
    </subcellularLocation>
</comment>
<reference evidence="11" key="1">
    <citation type="journal article" date="2014" name="Int. J. Syst. Evol. Microbiol.">
        <title>Complete genome sequence of Corynebacterium casei LMG S-19264T (=DSM 44701T), isolated from a smear-ripened cheese.</title>
        <authorList>
            <consortium name="US DOE Joint Genome Institute (JGI-PGF)"/>
            <person name="Walter F."/>
            <person name="Albersmeier A."/>
            <person name="Kalinowski J."/>
            <person name="Ruckert C."/>
        </authorList>
    </citation>
    <scope>NUCLEOTIDE SEQUENCE</scope>
    <source>
        <strain evidence="11">KCTC 22169</strain>
    </source>
</reference>
<keyword evidence="12" id="KW-1185">Reference proteome</keyword>
<feature type="region of interest" description="Disordered" evidence="10">
    <location>
        <begin position="221"/>
        <end position="246"/>
    </location>
</feature>
<dbReference type="InterPro" id="IPR010055">
    <property type="entry name" value="T2SS_protein-GspJ"/>
</dbReference>
<dbReference type="Proteomes" id="UP000626148">
    <property type="component" value="Unassembled WGS sequence"/>
</dbReference>